<feature type="compositionally biased region" description="Basic and acidic residues" evidence="1">
    <location>
        <begin position="52"/>
        <end position="82"/>
    </location>
</feature>
<accession>A0A644Y4S1</accession>
<proteinExistence type="predicted"/>
<dbReference type="EMBL" id="VSSQ01003919">
    <property type="protein sequence ID" value="MPM22928.1"/>
    <property type="molecule type" value="Genomic_DNA"/>
</dbReference>
<feature type="region of interest" description="Disordered" evidence="1">
    <location>
        <begin position="1"/>
        <end position="182"/>
    </location>
</feature>
<reference evidence="2" key="1">
    <citation type="submission" date="2019-08" db="EMBL/GenBank/DDBJ databases">
        <authorList>
            <person name="Kucharzyk K."/>
            <person name="Murdoch R.W."/>
            <person name="Higgins S."/>
            <person name="Loffler F."/>
        </authorList>
    </citation>
    <scope>NUCLEOTIDE SEQUENCE</scope>
</reference>
<name>A0A644Y4S1_9ZZZZ</name>
<evidence type="ECO:0000256" key="1">
    <source>
        <dbReference type="SAM" id="MobiDB-lite"/>
    </source>
</evidence>
<feature type="compositionally biased region" description="Basic and acidic residues" evidence="1">
    <location>
        <begin position="25"/>
        <end position="43"/>
    </location>
</feature>
<organism evidence="2">
    <name type="scientific">bioreactor metagenome</name>
    <dbReference type="NCBI Taxonomy" id="1076179"/>
    <lineage>
        <taxon>unclassified sequences</taxon>
        <taxon>metagenomes</taxon>
        <taxon>ecological metagenomes</taxon>
    </lineage>
</organism>
<comment type="caution">
    <text evidence="2">The sequence shown here is derived from an EMBL/GenBank/DDBJ whole genome shotgun (WGS) entry which is preliminary data.</text>
</comment>
<protein>
    <submittedName>
        <fullName evidence="2">Uncharacterized protein</fullName>
    </submittedName>
</protein>
<sequence>MADAFVQRRKAPGGDGAEGVGESFEEAHPSKKEEERLRRRQAEIDAPQPDGHLVEPRRHFFKTEARNFRLEEMDPSHADKGQYGEAEDDDPHASDPVGQSPPEEEAFRMDLYVCQDRGPGGGKPGHGLEKSVGEGGGHSIDIVGESPDKRRAHPGKGDHGEGVADPDAFVIGMVPSRGKEKA</sequence>
<dbReference type="AlphaFoldDB" id="A0A644Y4S1"/>
<evidence type="ECO:0000313" key="2">
    <source>
        <dbReference type="EMBL" id="MPM22928.1"/>
    </source>
</evidence>
<gene>
    <name evidence="2" type="ORF">SDC9_69388</name>
</gene>